<dbReference type="EMBL" id="JAVRIA010000005">
    <property type="protein sequence ID" value="MDT0558980.1"/>
    <property type="molecule type" value="Genomic_DNA"/>
</dbReference>
<keyword evidence="3" id="KW-1185">Reference proteome</keyword>
<dbReference type="Pfam" id="PF08241">
    <property type="entry name" value="Methyltransf_11"/>
    <property type="match status" value="1"/>
</dbReference>
<dbReference type="GO" id="GO:0032259">
    <property type="term" value="P:methylation"/>
    <property type="evidence" value="ECO:0007669"/>
    <property type="project" value="UniProtKB-KW"/>
</dbReference>
<accession>A0ABU2YLE9</accession>
<organism evidence="2 3">
    <name type="scientific">Microcosmobacter mediterraneus</name>
    <dbReference type="NCBI Taxonomy" id="3075607"/>
    <lineage>
        <taxon>Bacteria</taxon>
        <taxon>Pseudomonadati</taxon>
        <taxon>Bacteroidota</taxon>
        <taxon>Flavobacteriia</taxon>
        <taxon>Flavobacteriales</taxon>
        <taxon>Flavobacteriaceae</taxon>
        <taxon>Microcosmobacter</taxon>
    </lineage>
</organism>
<dbReference type="InterPro" id="IPR029063">
    <property type="entry name" value="SAM-dependent_MTases_sf"/>
</dbReference>
<feature type="domain" description="Methyltransferase type 11" evidence="1">
    <location>
        <begin position="70"/>
        <end position="150"/>
    </location>
</feature>
<gene>
    <name evidence="2" type="ORF">RM697_09995</name>
</gene>
<dbReference type="SUPFAM" id="SSF53335">
    <property type="entry name" value="S-adenosyl-L-methionine-dependent methyltransferases"/>
    <property type="match status" value="1"/>
</dbReference>
<proteinExistence type="predicted"/>
<keyword evidence="2" id="KW-0808">Transferase</keyword>
<dbReference type="GO" id="GO:0008168">
    <property type="term" value="F:methyltransferase activity"/>
    <property type="evidence" value="ECO:0007669"/>
    <property type="project" value="UniProtKB-KW"/>
</dbReference>
<dbReference type="Gene3D" id="3.40.50.150">
    <property type="entry name" value="Vaccinia Virus protein VP39"/>
    <property type="match status" value="1"/>
</dbReference>
<sequence>MFKNKLEIKSKKPWPTSAVMNQIYDLNLWGTYGLEFYSGNGSHDRDIVDPYLKTIITFLSSFNPKLSICDLGCGDFNIGSNLVEWSEEYFAVDIVDKLITFNKKMFINKGLSFHCLDISKDILPSADCVILRQVLQHLNNNEIQNILKNISATGYKYLLLTEHIPKGEFIPNKDIISGQGIRLKHNSGVCITSQPFNFKIKHKSELLITNLKKNKGVLVTYLFTL</sequence>
<reference evidence="2 3" key="1">
    <citation type="submission" date="2023-09" db="EMBL/GenBank/DDBJ databases">
        <authorList>
            <person name="Rey-Velasco X."/>
        </authorList>
    </citation>
    <scope>NUCLEOTIDE SEQUENCE [LARGE SCALE GENOMIC DNA]</scope>
    <source>
        <strain evidence="2 3">W332</strain>
    </source>
</reference>
<evidence type="ECO:0000313" key="2">
    <source>
        <dbReference type="EMBL" id="MDT0558980.1"/>
    </source>
</evidence>
<evidence type="ECO:0000259" key="1">
    <source>
        <dbReference type="Pfam" id="PF08241"/>
    </source>
</evidence>
<name>A0ABU2YLE9_9FLAO</name>
<protein>
    <submittedName>
        <fullName evidence="2">Methyltransferase domain-containing protein</fullName>
    </submittedName>
</protein>
<dbReference type="RefSeq" id="WP_311427745.1">
    <property type="nucleotide sequence ID" value="NZ_JAVRIA010000005.1"/>
</dbReference>
<keyword evidence="2" id="KW-0489">Methyltransferase</keyword>
<comment type="caution">
    <text evidence="2">The sequence shown here is derived from an EMBL/GenBank/DDBJ whole genome shotgun (WGS) entry which is preliminary data.</text>
</comment>
<dbReference type="Proteomes" id="UP001259492">
    <property type="component" value="Unassembled WGS sequence"/>
</dbReference>
<evidence type="ECO:0000313" key="3">
    <source>
        <dbReference type="Proteomes" id="UP001259492"/>
    </source>
</evidence>
<dbReference type="InterPro" id="IPR013216">
    <property type="entry name" value="Methyltransf_11"/>
</dbReference>